<dbReference type="GO" id="GO:1990904">
    <property type="term" value="C:ribonucleoprotein complex"/>
    <property type="evidence" value="ECO:0007669"/>
    <property type="project" value="UniProtKB-KW"/>
</dbReference>
<dbReference type="GO" id="GO:0005840">
    <property type="term" value="C:ribosome"/>
    <property type="evidence" value="ECO:0007669"/>
    <property type="project" value="UniProtKB-KW"/>
</dbReference>
<evidence type="ECO:0000256" key="1">
    <source>
        <dbReference type="ARBA" id="ARBA00006640"/>
    </source>
</evidence>
<evidence type="ECO:0000256" key="2">
    <source>
        <dbReference type="ARBA" id="ARBA00022980"/>
    </source>
</evidence>
<comment type="similarity">
    <text evidence="1">Belongs to the bacterial ribosomal protein bS21 family.</text>
</comment>
<evidence type="ECO:0000256" key="3">
    <source>
        <dbReference type="ARBA" id="ARBA00023274"/>
    </source>
</evidence>
<keyword evidence="3" id="KW-0687">Ribonucleoprotein</keyword>
<dbReference type="EMBL" id="UINC01215825">
    <property type="protein sequence ID" value="SVE41709.1"/>
    <property type="molecule type" value="Genomic_DNA"/>
</dbReference>
<dbReference type="AlphaFoldDB" id="A0A383DBP3"/>
<dbReference type="HAMAP" id="MF_00358">
    <property type="entry name" value="Ribosomal_bS21"/>
    <property type="match status" value="1"/>
</dbReference>
<evidence type="ECO:0000313" key="4">
    <source>
        <dbReference type="EMBL" id="SVE41709.1"/>
    </source>
</evidence>
<dbReference type="Pfam" id="PF01165">
    <property type="entry name" value="Ribosomal_S21"/>
    <property type="match status" value="1"/>
</dbReference>
<sequence length="66" mass="8153">MIEVNVKNNNIDKALRILKRKIKEDRLFVTLREREFYRKPSDVKREKKAKARLRNKYKVEKENNSY</sequence>
<organism evidence="4">
    <name type="scientific">marine metagenome</name>
    <dbReference type="NCBI Taxonomy" id="408172"/>
    <lineage>
        <taxon>unclassified sequences</taxon>
        <taxon>metagenomes</taxon>
        <taxon>ecological metagenomes</taxon>
    </lineage>
</organism>
<protein>
    <recommendedName>
        <fullName evidence="5">30S ribosomal protein S21</fullName>
    </recommendedName>
</protein>
<proteinExistence type="inferred from homology"/>
<dbReference type="GO" id="GO:0006412">
    <property type="term" value="P:translation"/>
    <property type="evidence" value="ECO:0007669"/>
    <property type="project" value="InterPro"/>
</dbReference>
<gene>
    <name evidence="4" type="ORF">METZ01_LOCUS494563</name>
</gene>
<dbReference type="NCBIfam" id="TIGR00030">
    <property type="entry name" value="S21p"/>
    <property type="match status" value="1"/>
</dbReference>
<reference evidence="4" key="1">
    <citation type="submission" date="2018-05" db="EMBL/GenBank/DDBJ databases">
        <authorList>
            <person name="Lanie J.A."/>
            <person name="Ng W.-L."/>
            <person name="Kazmierczak K.M."/>
            <person name="Andrzejewski T.M."/>
            <person name="Davidsen T.M."/>
            <person name="Wayne K.J."/>
            <person name="Tettelin H."/>
            <person name="Glass J.I."/>
            <person name="Rusch D."/>
            <person name="Podicherti R."/>
            <person name="Tsui H.-C.T."/>
            <person name="Winkler M.E."/>
        </authorList>
    </citation>
    <scope>NUCLEOTIDE SEQUENCE</scope>
</reference>
<dbReference type="InterPro" id="IPR038380">
    <property type="entry name" value="Ribosomal_bS21_sf"/>
</dbReference>
<accession>A0A383DBP3</accession>
<name>A0A383DBP3_9ZZZZ</name>
<evidence type="ECO:0008006" key="5">
    <source>
        <dbReference type="Google" id="ProtNLM"/>
    </source>
</evidence>
<keyword evidence="2" id="KW-0689">Ribosomal protein</keyword>
<dbReference type="GO" id="GO:0003735">
    <property type="term" value="F:structural constituent of ribosome"/>
    <property type="evidence" value="ECO:0007669"/>
    <property type="project" value="InterPro"/>
</dbReference>
<dbReference type="InterPro" id="IPR001911">
    <property type="entry name" value="Ribosomal_bS21"/>
</dbReference>
<dbReference type="Gene3D" id="1.20.5.1150">
    <property type="entry name" value="Ribosomal protein S8"/>
    <property type="match status" value="1"/>
</dbReference>